<dbReference type="Proteomes" id="UP001174936">
    <property type="component" value="Unassembled WGS sequence"/>
</dbReference>
<protein>
    <submittedName>
        <fullName evidence="2">Uncharacterized protein</fullName>
    </submittedName>
</protein>
<proteinExistence type="predicted"/>
<evidence type="ECO:0000313" key="2">
    <source>
        <dbReference type="EMBL" id="KAK0640630.1"/>
    </source>
</evidence>
<comment type="caution">
    <text evidence="2">The sequence shown here is derived from an EMBL/GenBank/DDBJ whole genome shotgun (WGS) entry which is preliminary data.</text>
</comment>
<evidence type="ECO:0000256" key="1">
    <source>
        <dbReference type="SAM" id="MobiDB-lite"/>
    </source>
</evidence>
<gene>
    <name evidence="2" type="ORF">B0T16DRAFT_379020</name>
</gene>
<feature type="non-terminal residue" evidence="2">
    <location>
        <position position="1"/>
    </location>
</feature>
<evidence type="ECO:0000313" key="3">
    <source>
        <dbReference type="Proteomes" id="UP001174936"/>
    </source>
</evidence>
<feature type="region of interest" description="Disordered" evidence="1">
    <location>
        <begin position="1"/>
        <end position="23"/>
    </location>
</feature>
<keyword evidence="3" id="KW-1185">Reference proteome</keyword>
<name>A0AA39XVM8_9PEZI</name>
<organism evidence="2 3">
    <name type="scientific">Cercophora newfieldiana</name>
    <dbReference type="NCBI Taxonomy" id="92897"/>
    <lineage>
        <taxon>Eukaryota</taxon>
        <taxon>Fungi</taxon>
        <taxon>Dikarya</taxon>
        <taxon>Ascomycota</taxon>
        <taxon>Pezizomycotina</taxon>
        <taxon>Sordariomycetes</taxon>
        <taxon>Sordariomycetidae</taxon>
        <taxon>Sordariales</taxon>
        <taxon>Lasiosphaeriaceae</taxon>
        <taxon>Cercophora</taxon>
    </lineage>
</organism>
<reference evidence="2" key="1">
    <citation type="submission" date="2023-06" db="EMBL/GenBank/DDBJ databases">
        <title>Genome-scale phylogeny and comparative genomics of the fungal order Sordariales.</title>
        <authorList>
            <consortium name="Lawrence Berkeley National Laboratory"/>
            <person name="Hensen N."/>
            <person name="Bonometti L."/>
            <person name="Westerberg I."/>
            <person name="Brannstrom I.O."/>
            <person name="Guillou S."/>
            <person name="Cros-Aarteil S."/>
            <person name="Calhoun S."/>
            <person name="Haridas S."/>
            <person name="Kuo A."/>
            <person name="Mondo S."/>
            <person name="Pangilinan J."/>
            <person name="Riley R."/>
            <person name="Labutti K."/>
            <person name="Andreopoulos B."/>
            <person name="Lipzen A."/>
            <person name="Chen C."/>
            <person name="Yanf M."/>
            <person name="Daum C."/>
            <person name="Ng V."/>
            <person name="Clum A."/>
            <person name="Steindorff A."/>
            <person name="Ohm R."/>
            <person name="Martin F."/>
            <person name="Silar P."/>
            <person name="Natvig D."/>
            <person name="Lalanne C."/>
            <person name="Gautier V."/>
            <person name="Ament-Velasquez S.L."/>
            <person name="Kruys A."/>
            <person name="Hutchinson M.I."/>
            <person name="Powell A.J."/>
            <person name="Barry K."/>
            <person name="Miller A.N."/>
            <person name="Grigoriev I.V."/>
            <person name="Debuchy R."/>
            <person name="Gladieux P."/>
            <person name="Thoren M.H."/>
            <person name="Johannesson H."/>
        </authorList>
    </citation>
    <scope>NUCLEOTIDE SEQUENCE</scope>
    <source>
        <strain evidence="2">SMH2532-1</strain>
    </source>
</reference>
<accession>A0AA39XVM8</accession>
<sequence>GHSRSTSQPLASPTPQNFLNNGTAPPGLAFQAFSQPAYLGTATAVIQEEGFFDIGQRRSYVWLPDDTGCCVTFCKDKTTATGWWCKARYRTNATGVFSRVYIWCGGIDGVKNGTCS</sequence>
<dbReference type="EMBL" id="JAULSV010000006">
    <property type="protein sequence ID" value="KAK0640630.1"/>
    <property type="molecule type" value="Genomic_DNA"/>
</dbReference>
<dbReference type="AlphaFoldDB" id="A0AA39XVM8"/>